<evidence type="ECO:0000256" key="1">
    <source>
        <dbReference type="SAM" id="Coils"/>
    </source>
</evidence>
<organism evidence="3 4">
    <name type="scientific">Nothobranchius furzeri</name>
    <name type="common">Turquoise killifish</name>
    <dbReference type="NCBI Taxonomy" id="105023"/>
    <lineage>
        <taxon>Eukaryota</taxon>
        <taxon>Metazoa</taxon>
        <taxon>Chordata</taxon>
        <taxon>Craniata</taxon>
        <taxon>Vertebrata</taxon>
        <taxon>Euteleostomi</taxon>
        <taxon>Actinopterygii</taxon>
        <taxon>Neopterygii</taxon>
        <taxon>Teleostei</taxon>
        <taxon>Neoteleostei</taxon>
        <taxon>Acanthomorphata</taxon>
        <taxon>Ovalentaria</taxon>
        <taxon>Atherinomorphae</taxon>
        <taxon>Cyprinodontiformes</taxon>
        <taxon>Nothobranchiidae</taxon>
        <taxon>Nothobranchius</taxon>
    </lineage>
</organism>
<proteinExistence type="predicted"/>
<dbReference type="InterPro" id="IPR032549">
    <property type="entry name" value="DUF4939"/>
</dbReference>
<dbReference type="AlphaFoldDB" id="A0A8C6PNF6"/>
<protein>
    <recommendedName>
        <fullName evidence="2">DUF4939 domain-containing protein</fullName>
    </recommendedName>
</protein>
<evidence type="ECO:0000313" key="3">
    <source>
        <dbReference type="Ensembl" id="ENSNFUP00015046064.1"/>
    </source>
</evidence>
<reference evidence="3" key="2">
    <citation type="submission" date="2025-08" db="UniProtKB">
        <authorList>
            <consortium name="Ensembl"/>
        </authorList>
    </citation>
    <scope>IDENTIFICATION</scope>
</reference>
<name>A0A8C6PNF6_NOTFU</name>
<feature type="domain" description="DUF4939" evidence="2">
    <location>
        <begin position="66"/>
        <end position="147"/>
    </location>
</feature>
<keyword evidence="1" id="KW-0175">Coiled coil</keyword>
<dbReference type="Proteomes" id="UP000694548">
    <property type="component" value="Chromosome sgr12"/>
</dbReference>
<accession>A0A8C6PNF6</accession>
<reference evidence="3" key="1">
    <citation type="submission" date="2014-08" db="EMBL/GenBank/DDBJ databases">
        <authorList>
            <person name="Senf B."/>
            <person name="Petzold A."/>
            <person name="Downie B.R."/>
            <person name="Koch P."/>
            <person name="Platzer M."/>
        </authorList>
    </citation>
    <scope>NUCLEOTIDE SEQUENCE [LARGE SCALE GENOMIC DNA]</scope>
    <source>
        <strain evidence="3">GRZ</strain>
    </source>
</reference>
<sequence>DHDELHAEVAQLHSRLERQEAENNQLRAVLDRQASKLESVTKLVIQLSTSLQRQTSATRDGVEPNLSLPDKWDGIKGSPESMLAVLAMTFERQPARYPTSCSRVAKLTSLLTGRAGEWAAALYHQKSPICNDYESFVKEMKKAFVHTSSEISEETDYPRIDLTIWRSNSSP</sequence>
<keyword evidence="4" id="KW-1185">Reference proteome</keyword>
<dbReference type="Pfam" id="PF16297">
    <property type="entry name" value="DUF4939"/>
    <property type="match status" value="1"/>
</dbReference>
<feature type="coiled-coil region" evidence="1">
    <location>
        <begin position="2"/>
        <end position="36"/>
    </location>
</feature>
<reference evidence="3" key="3">
    <citation type="submission" date="2025-09" db="UniProtKB">
        <authorList>
            <consortium name="Ensembl"/>
        </authorList>
    </citation>
    <scope>IDENTIFICATION</scope>
</reference>
<evidence type="ECO:0000259" key="2">
    <source>
        <dbReference type="Pfam" id="PF16297"/>
    </source>
</evidence>
<dbReference type="GeneTree" id="ENSGT01010000228637"/>
<dbReference type="Ensembl" id="ENSNFUT00015048079.1">
    <property type="protein sequence ID" value="ENSNFUP00015046064.1"/>
    <property type="gene ID" value="ENSNFUG00015021861.1"/>
</dbReference>
<evidence type="ECO:0000313" key="4">
    <source>
        <dbReference type="Proteomes" id="UP000694548"/>
    </source>
</evidence>